<reference evidence="2" key="1">
    <citation type="submission" date="2016-11" db="EMBL/GenBank/DDBJ databases">
        <authorList>
            <person name="Jaros S."/>
            <person name="Januszkiewicz K."/>
            <person name="Wedrychowicz H."/>
        </authorList>
    </citation>
    <scope>NUCLEOTIDE SEQUENCE [LARGE SCALE GENOMIC DNA]</scope>
    <source>
        <strain evidence="2">Y48</strain>
    </source>
</reference>
<dbReference type="GO" id="GO:0016746">
    <property type="term" value="F:acyltransferase activity"/>
    <property type="evidence" value="ECO:0007669"/>
    <property type="project" value="InterPro"/>
</dbReference>
<dbReference type="Proteomes" id="UP000183810">
    <property type="component" value="Chromosome"/>
</dbReference>
<evidence type="ECO:0000313" key="3">
    <source>
        <dbReference type="Proteomes" id="UP000183810"/>
    </source>
</evidence>
<dbReference type="RefSeq" id="WP_071929375.1">
    <property type="nucleotide sequence ID" value="NZ_CP018082.1"/>
</dbReference>
<proteinExistence type="predicted"/>
<dbReference type="OrthoDB" id="9795680at2"/>
<protein>
    <recommendedName>
        <fullName evidence="1">Phospholipid/glycerol acyltransferase domain-containing protein</fullName>
    </recommendedName>
</protein>
<dbReference type="InterPro" id="IPR002123">
    <property type="entry name" value="Plipid/glycerol_acylTrfase"/>
</dbReference>
<organism evidence="2 3">
    <name type="scientific">Nocardia mangyaensis</name>
    <dbReference type="NCBI Taxonomy" id="2213200"/>
    <lineage>
        <taxon>Bacteria</taxon>
        <taxon>Bacillati</taxon>
        <taxon>Actinomycetota</taxon>
        <taxon>Actinomycetes</taxon>
        <taxon>Mycobacteriales</taxon>
        <taxon>Nocardiaceae</taxon>
        <taxon>Nocardia</taxon>
    </lineage>
</organism>
<dbReference type="EMBL" id="CP018082">
    <property type="protein sequence ID" value="APE36192.1"/>
    <property type="molecule type" value="Genomic_DNA"/>
</dbReference>
<dbReference type="Pfam" id="PF01553">
    <property type="entry name" value="Acyltransferase"/>
    <property type="match status" value="1"/>
</dbReference>
<keyword evidence="3" id="KW-1185">Reference proteome</keyword>
<sequence>MTSTITAPPPTRASDYTRACTEQVLLPLADNYFRAELHGDLSVLAEVGRRPVIFIGNHAGASLSWDNIVFDALLWRAATAAGYPTKLQRLVHTTLYQDKVTPFLMPRWWEAMQCHEATMPDFDRLCADKAAIFISPEGVSGLAKGHHRADELLPFSSSFVHMAKKHGALVVPVTVSNSAYLNPFTRTVGWINRLARRLFGLPFLPLGPTLPMILLPRNFIGAMPAQLRYRVHAPIDFSDRGADDIAVNREQAEQLRVYMEREVVRGNDPAAVAMPIARAWRTRWNAPGANPFQYYRTFWEHRLGRPLTRGERVAFSTPVLGYPMIRRRIQRGSLRCAG</sequence>
<name>A0A1J0VVU5_9NOCA</name>
<accession>A0A1J0VVU5</accession>
<gene>
    <name evidence="2" type="ORF">BOX37_22215</name>
</gene>
<dbReference type="AlphaFoldDB" id="A0A1J0VVU5"/>
<feature type="domain" description="Phospholipid/glycerol acyltransferase" evidence="1">
    <location>
        <begin position="49"/>
        <end position="176"/>
    </location>
</feature>
<evidence type="ECO:0000259" key="1">
    <source>
        <dbReference type="Pfam" id="PF01553"/>
    </source>
</evidence>
<evidence type="ECO:0000313" key="2">
    <source>
        <dbReference type="EMBL" id="APE36192.1"/>
    </source>
</evidence>
<dbReference type="KEGG" id="nsl:BOX37_22215"/>